<dbReference type="Proteomes" id="UP001198151">
    <property type="component" value="Unassembled WGS sequence"/>
</dbReference>
<comment type="catalytic activity">
    <reaction evidence="1">
        <text>ATP + protein L-histidine = ADP + protein N-phospho-L-histidine.</text>
        <dbReference type="EC" id="2.7.13.3"/>
    </reaction>
</comment>
<dbReference type="PROSITE" id="PS50109">
    <property type="entry name" value="HIS_KIN"/>
    <property type="match status" value="1"/>
</dbReference>
<evidence type="ECO:0000313" key="19">
    <source>
        <dbReference type="Proteomes" id="UP001198151"/>
    </source>
</evidence>
<dbReference type="GO" id="GO:0016301">
    <property type="term" value="F:kinase activity"/>
    <property type="evidence" value="ECO:0007669"/>
    <property type="project" value="UniProtKB-KW"/>
</dbReference>
<keyword evidence="10" id="KW-0067">ATP-binding</keyword>
<evidence type="ECO:0000256" key="3">
    <source>
        <dbReference type="ARBA" id="ARBA00012438"/>
    </source>
</evidence>
<reference evidence="18 19" key="1">
    <citation type="submission" date="2021-10" db="EMBL/GenBank/DDBJ databases">
        <title>Anaerobic single-cell dispensing facilitates the cultivation of human gut bacteria.</title>
        <authorList>
            <person name="Afrizal A."/>
        </authorList>
    </citation>
    <scope>NUCLEOTIDE SEQUENCE [LARGE SCALE GENOMIC DNA]</scope>
    <source>
        <strain evidence="18 19">CLA-AA-H200</strain>
    </source>
</reference>
<dbReference type="InterPro" id="IPR003594">
    <property type="entry name" value="HATPase_dom"/>
</dbReference>
<dbReference type="SMART" id="SM00387">
    <property type="entry name" value="HATPase_c"/>
    <property type="match status" value="1"/>
</dbReference>
<evidence type="ECO:0000256" key="12">
    <source>
        <dbReference type="ARBA" id="ARBA00023012"/>
    </source>
</evidence>
<proteinExistence type="predicted"/>
<evidence type="ECO:0000256" key="4">
    <source>
        <dbReference type="ARBA" id="ARBA00022475"/>
    </source>
</evidence>
<keyword evidence="11 15" id="KW-1133">Transmembrane helix</keyword>
<dbReference type="RefSeq" id="WP_227707544.1">
    <property type="nucleotide sequence ID" value="NZ_JAJEQX010000012.1"/>
</dbReference>
<dbReference type="InterPro" id="IPR050398">
    <property type="entry name" value="HssS/ArlS-like"/>
</dbReference>
<evidence type="ECO:0000256" key="2">
    <source>
        <dbReference type="ARBA" id="ARBA00004651"/>
    </source>
</evidence>
<dbReference type="PROSITE" id="PS50885">
    <property type="entry name" value="HAMP"/>
    <property type="match status" value="1"/>
</dbReference>
<dbReference type="EC" id="2.7.13.3" evidence="3"/>
<dbReference type="InterPro" id="IPR003661">
    <property type="entry name" value="HisK_dim/P_dom"/>
</dbReference>
<dbReference type="Pfam" id="PF00672">
    <property type="entry name" value="HAMP"/>
    <property type="match status" value="1"/>
</dbReference>
<dbReference type="Pfam" id="PF02518">
    <property type="entry name" value="HATPase_c"/>
    <property type="match status" value="1"/>
</dbReference>
<dbReference type="InterPro" id="IPR003660">
    <property type="entry name" value="HAMP_dom"/>
</dbReference>
<evidence type="ECO:0000256" key="7">
    <source>
        <dbReference type="ARBA" id="ARBA00022692"/>
    </source>
</evidence>
<keyword evidence="13 15" id="KW-0472">Membrane</keyword>
<keyword evidence="9 18" id="KW-0418">Kinase</keyword>
<keyword evidence="4" id="KW-1003">Cell membrane</keyword>
<comment type="subcellular location">
    <subcellularLocation>
        <location evidence="2">Cell membrane</location>
        <topology evidence="2">Multi-pass membrane protein</topology>
    </subcellularLocation>
</comment>
<protein>
    <recommendedName>
        <fullName evidence="3">histidine kinase</fullName>
        <ecNumber evidence="3">2.7.13.3</ecNumber>
    </recommendedName>
</protein>
<dbReference type="SUPFAM" id="SSF47384">
    <property type="entry name" value="Homodimeric domain of signal transducing histidine kinase"/>
    <property type="match status" value="1"/>
</dbReference>
<keyword evidence="19" id="KW-1185">Reference proteome</keyword>
<dbReference type="PANTHER" id="PTHR45528:SF1">
    <property type="entry name" value="SENSOR HISTIDINE KINASE CPXA"/>
    <property type="match status" value="1"/>
</dbReference>
<dbReference type="Gene3D" id="1.10.287.130">
    <property type="match status" value="1"/>
</dbReference>
<dbReference type="CDD" id="cd06225">
    <property type="entry name" value="HAMP"/>
    <property type="match status" value="1"/>
</dbReference>
<dbReference type="Pfam" id="PF00512">
    <property type="entry name" value="HisKA"/>
    <property type="match status" value="1"/>
</dbReference>
<evidence type="ECO:0000256" key="9">
    <source>
        <dbReference type="ARBA" id="ARBA00022777"/>
    </source>
</evidence>
<feature type="coiled-coil region" evidence="14">
    <location>
        <begin position="235"/>
        <end position="269"/>
    </location>
</feature>
<dbReference type="InterPro" id="IPR036097">
    <property type="entry name" value="HisK_dim/P_sf"/>
</dbReference>
<feature type="domain" description="HAMP" evidence="17">
    <location>
        <begin position="195"/>
        <end position="247"/>
    </location>
</feature>
<evidence type="ECO:0000256" key="13">
    <source>
        <dbReference type="ARBA" id="ARBA00023136"/>
    </source>
</evidence>
<evidence type="ECO:0000256" key="11">
    <source>
        <dbReference type="ARBA" id="ARBA00022989"/>
    </source>
</evidence>
<evidence type="ECO:0000256" key="1">
    <source>
        <dbReference type="ARBA" id="ARBA00000085"/>
    </source>
</evidence>
<comment type="caution">
    <text evidence="18">The sequence shown here is derived from an EMBL/GenBank/DDBJ whole genome shotgun (WGS) entry which is preliminary data.</text>
</comment>
<dbReference type="EMBL" id="JAJEQX010000012">
    <property type="protein sequence ID" value="MCC2254408.1"/>
    <property type="molecule type" value="Genomic_DNA"/>
</dbReference>
<evidence type="ECO:0000256" key="5">
    <source>
        <dbReference type="ARBA" id="ARBA00022553"/>
    </source>
</evidence>
<dbReference type="SUPFAM" id="SSF158472">
    <property type="entry name" value="HAMP domain-like"/>
    <property type="match status" value="1"/>
</dbReference>
<keyword evidence="6" id="KW-0808">Transferase</keyword>
<sequence length="507" mass="57969">MKHSIRRQMTAIFIGLFAFVLGGVLMINNGFLGSYYLSHKTQDLIKTYNQINETIRDGNLTDDTVQNQIVIRAERANIDLVVIDAKGDAIVRTLSVDDPRFKEMLVGILGLNTIQAESVLRQTDMYTVYRSASDMTGGEMEYLRMWGRFSDGSWFLMQSPLASIEESASLANQFLIYLGIVGMILGGFFVWLFSRRITQPLMELTRLSQEMANLNFDARYTRGGEDEIGILGRNYNRMSEQLEKTISELKSVNNQLQKDIEQKEKLEDMRNEFLGNVSHELKTPIALIQGYAEGLREGVNDDPESREFYCDVIMDEADKMNRMVKNLLTLNQLEFGSDEVQFERFDIVGLVSGVIASCEILIQQAEASVDFVADEKLYVWADEFKTEQVVRNYLTNAIHHVENERRIEVRIIRDGDKARITVFNSGKPIPEEDIPKLWDKFYKVDKAHTREYGGNGIGLSIVKAIMESFRQKYGVKNYDNGVAFWFELDAKTVMENEDKGSQNTSLH</sequence>
<gene>
    <name evidence="18" type="ORF">LKD70_08215</name>
</gene>
<evidence type="ECO:0000256" key="15">
    <source>
        <dbReference type="SAM" id="Phobius"/>
    </source>
</evidence>
<dbReference type="Gene3D" id="3.30.565.10">
    <property type="entry name" value="Histidine kinase-like ATPase, C-terminal domain"/>
    <property type="match status" value="1"/>
</dbReference>
<dbReference type="SMART" id="SM00304">
    <property type="entry name" value="HAMP"/>
    <property type="match status" value="1"/>
</dbReference>
<keyword evidence="5" id="KW-0597">Phosphoprotein</keyword>
<dbReference type="SUPFAM" id="SSF55874">
    <property type="entry name" value="ATPase domain of HSP90 chaperone/DNA topoisomerase II/histidine kinase"/>
    <property type="match status" value="1"/>
</dbReference>
<evidence type="ECO:0000256" key="8">
    <source>
        <dbReference type="ARBA" id="ARBA00022741"/>
    </source>
</evidence>
<dbReference type="CDD" id="cd00082">
    <property type="entry name" value="HisKA"/>
    <property type="match status" value="1"/>
</dbReference>
<evidence type="ECO:0000313" key="18">
    <source>
        <dbReference type="EMBL" id="MCC2254408.1"/>
    </source>
</evidence>
<accession>A0ABS8FWS7</accession>
<evidence type="ECO:0000256" key="6">
    <source>
        <dbReference type="ARBA" id="ARBA00022679"/>
    </source>
</evidence>
<dbReference type="PANTHER" id="PTHR45528">
    <property type="entry name" value="SENSOR HISTIDINE KINASE CPXA"/>
    <property type="match status" value="1"/>
</dbReference>
<evidence type="ECO:0000259" key="17">
    <source>
        <dbReference type="PROSITE" id="PS50885"/>
    </source>
</evidence>
<keyword evidence="14" id="KW-0175">Coiled coil</keyword>
<feature type="transmembrane region" description="Helical" evidence="15">
    <location>
        <begin position="174"/>
        <end position="193"/>
    </location>
</feature>
<organism evidence="18 19">
    <name type="scientific">Ruminococcus turbiniformis</name>
    <dbReference type="NCBI Taxonomy" id="2881258"/>
    <lineage>
        <taxon>Bacteria</taxon>
        <taxon>Bacillati</taxon>
        <taxon>Bacillota</taxon>
        <taxon>Clostridia</taxon>
        <taxon>Eubacteriales</taxon>
        <taxon>Oscillospiraceae</taxon>
        <taxon>Ruminococcus</taxon>
    </lineage>
</organism>
<keyword evidence="7 15" id="KW-0812">Transmembrane</keyword>
<name>A0ABS8FWS7_9FIRM</name>
<evidence type="ECO:0000256" key="10">
    <source>
        <dbReference type="ARBA" id="ARBA00022840"/>
    </source>
</evidence>
<evidence type="ECO:0000259" key="16">
    <source>
        <dbReference type="PROSITE" id="PS50109"/>
    </source>
</evidence>
<dbReference type="Gene3D" id="6.10.340.10">
    <property type="match status" value="1"/>
</dbReference>
<evidence type="ECO:0000256" key="14">
    <source>
        <dbReference type="SAM" id="Coils"/>
    </source>
</evidence>
<dbReference type="SMART" id="SM00388">
    <property type="entry name" value="HisKA"/>
    <property type="match status" value="1"/>
</dbReference>
<feature type="domain" description="Histidine kinase" evidence="16">
    <location>
        <begin position="276"/>
        <end position="492"/>
    </location>
</feature>
<keyword evidence="8" id="KW-0547">Nucleotide-binding</keyword>
<keyword evidence="12" id="KW-0902">Two-component regulatory system</keyword>
<dbReference type="InterPro" id="IPR005467">
    <property type="entry name" value="His_kinase_dom"/>
</dbReference>
<dbReference type="InterPro" id="IPR036890">
    <property type="entry name" value="HATPase_C_sf"/>
</dbReference>